<dbReference type="Proteomes" id="UP000829455">
    <property type="component" value="Chromosome"/>
</dbReference>
<dbReference type="Proteomes" id="UP000004982">
    <property type="component" value="Unassembled WGS sequence"/>
</dbReference>
<proteinExistence type="predicted"/>
<evidence type="ECO:0000313" key="2">
    <source>
        <dbReference type="EMBL" id="UNV84157.1"/>
    </source>
</evidence>
<dbReference type="AlphaFoldDB" id="A0AA36UJM5"/>
<dbReference type="RefSeq" id="WP_003777738.1">
    <property type="nucleotide sequence ID" value="NZ_CP094241.1"/>
</dbReference>
<name>A0AA36UJM5_9NEIS</name>
<dbReference type="EMBL" id="CP094241">
    <property type="protein sequence ID" value="UNV84157.1"/>
    <property type="molecule type" value="Genomic_DNA"/>
</dbReference>
<dbReference type="Pfam" id="PF04525">
    <property type="entry name" value="LOR"/>
    <property type="match status" value="1"/>
</dbReference>
<evidence type="ECO:0000313" key="3">
    <source>
        <dbReference type="Proteomes" id="UP000004982"/>
    </source>
</evidence>
<reference evidence="1 3" key="1">
    <citation type="submission" date="2011-05" db="EMBL/GenBank/DDBJ databases">
        <authorList>
            <person name="Muzny D."/>
            <person name="Qin X."/>
            <person name="Deng J."/>
            <person name="Jiang H."/>
            <person name="Liu Y."/>
            <person name="Qu J."/>
            <person name="Song X.-Z."/>
            <person name="Zhang L."/>
            <person name="Thornton R."/>
            <person name="Coyle M."/>
            <person name="Francisco L."/>
            <person name="Jackson L."/>
            <person name="Javaid M."/>
            <person name="Korchina V."/>
            <person name="Kovar C."/>
            <person name="Mata R."/>
            <person name="Mathew T."/>
            <person name="Ngo R."/>
            <person name="Nguyen L."/>
            <person name="Nguyen N."/>
            <person name="Okwuonu G."/>
            <person name="Ongeri F."/>
            <person name="Pham C."/>
            <person name="Simmons D."/>
            <person name="Wilczek-Boney K."/>
            <person name="Hale W."/>
            <person name="Jakkamsetti A."/>
            <person name="Pham P."/>
            <person name="Ruth R."/>
            <person name="San Lucas F."/>
            <person name="Warren J."/>
            <person name="Zhang J."/>
            <person name="Zhao Z."/>
            <person name="Zhou C."/>
            <person name="Zhu D."/>
            <person name="Lee S."/>
            <person name="Bess C."/>
            <person name="Blankenburg K."/>
            <person name="Forbes L."/>
            <person name="Fu Q."/>
            <person name="Gubbala S."/>
            <person name="Hirani K."/>
            <person name="Jayaseelan J.C."/>
            <person name="Lara F."/>
            <person name="Munidasa M."/>
            <person name="Palculict T."/>
            <person name="Patil S."/>
            <person name="Pu L.-L."/>
            <person name="Saada N."/>
            <person name="Tang L."/>
            <person name="Weissenberger G."/>
            <person name="Zhu Y."/>
            <person name="Hemphill L."/>
            <person name="Shang Y."/>
            <person name="Youmans B."/>
            <person name="Ayvaz T."/>
            <person name="Ross M."/>
            <person name="Santibanez J."/>
            <person name="Aqrawi P."/>
            <person name="Gross S."/>
            <person name="Joshi V."/>
            <person name="Fowler G."/>
            <person name="Nazareth L."/>
            <person name="Reid J."/>
            <person name="Worley K."/>
            <person name="Petrosino J."/>
            <person name="Highlander S."/>
            <person name="Gibbs R."/>
        </authorList>
    </citation>
    <scope>NUCLEOTIDE SEQUENCE [LARGE SCALE GENOMIC DNA]</scope>
    <source>
        <strain evidence="1 3">ATCC 33926</strain>
    </source>
</reference>
<dbReference type="SUPFAM" id="SSF54518">
    <property type="entry name" value="Tubby C-terminal domain-like"/>
    <property type="match status" value="1"/>
</dbReference>
<reference evidence="2 4" key="2">
    <citation type="submission" date="2022-03" db="EMBL/GenBank/DDBJ databases">
        <title>Genome sequencing of Neisseria macacae.</title>
        <authorList>
            <person name="Baek M.-G."/>
        </authorList>
    </citation>
    <scope>NUCLEOTIDE SEQUENCE [LARGE SCALE GENOMIC DNA]</scope>
    <source>
        <strain evidence="2 4">ATCC 33926</strain>
    </source>
</reference>
<evidence type="ECO:0000313" key="1">
    <source>
        <dbReference type="EMBL" id="EGQ77258.1"/>
    </source>
</evidence>
<dbReference type="InterPro" id="IPR007612">
    <property type="entry name" value="LOR"/>
</dbReference>
<protein>
    <submittedName>
        <fullName evidence="1">Uncharacterized protein</fullName>
    </submittedName>
</protein>
<evidence type="ECO:0000313" key="4">
    <source>
        <dbReference type="Proteomes" id="UP000829455"/>
    </source>
</evidence>
<accession>A0AA36UJM5</accession>
<gene>
    <name evidence="1" type="ORF">HMPREF9418_1187</name>
    <name evidence="2" type="ORF">MON40_09005</name>
</gene>
<dbReference type="EMBL" id="AFQE01000055">
    <property type="protein sequence ID" value="EGQ77258.1"/>
    <property type="molecule type" value="Genomic_DNA"/>
</dbReference>
<keyword evidence="4" id="KW-1185">Reference proteome</keyword>
<sequence>MIDYIKMYESMSASHETKSLRFPLYFNFKLLSIANDFFVKDEAGNEIAYTRQKMFKLKELINVFPNRNQDTPVFTIHSEQIIDFGATYIIQDASGKVLGKVVHDGVGSLWRTSYQVTDAEDQLLFHIREKNPWVAVLDKMAGQIPYLGSLTGLFFNPTYLITRPDGTLVYRLKKLRALWEGKFSLHKEAQASLNDDILILNSVMLFLLMERNKG</sequence>
<organism evidence="1 3">
    <name type="scientific">Neisseria macacae ATCC 33926</name>
    <dbReference type="NCBI Taxonomy" id="997348"/>
    <lineage>
        <taxon>Bacteria</taxon>
        <taxon>Pseudomonadati</taxon>
        <taxon>Pseudomonadota</taxon>
        <taxon>Betaproteobacteria</taxon>
        <taxon>Neisseriales</taxon>
        <taxon>Neisseriaceae</taxon>
        <taxon>Neisseria</taxon>
    </lineage>
</organism>
<dbReference type="InterPro" id="IPR025659">
    <property type="entry name" value="Tubby-like_C"/>
</dbReference>